<evidence type="ECO:0000259" key="2">
    <source>
        <dbReference type="PROSITE" id="PS50001"/>
    </source>
</evidence>
<accession>A0A183AFU3</accession>
<evidence type="ECO:0000313" key="3">
    <source>
        <dbReference type="EMBL" id="VDP76648.1"/>
    </source>
</evidence>
<evidence type="ECO:0000313" key="4">
    <source>
        <dbReference type="Proteomes" id="UP000272942"/>
    </source>
</evidence>
<dbReference type="AlphaFoldDB" id="A0A183AFU3"/>
<organism evidence="5">
    <name type="scientific">Echinostoma caproni</name>
    <dbReference type="NCBI Taxonomy" id="27848"/>
    <lineage>
        <taxon>Eukaryota</taxon>
        <taxon>Metazoa</taxon>
        <taxon>Spiralia</taxon>
        <taxon>Lophotrochozoa</taxon>
        <taxon>Platyhelminthes</taxon>
        <taxon>Trematoda</taxon>
        <taxon>Digenea</taxon>
        <taxon>Plagiorchiida</taxon>
        <taxon>Echinostomata</taxon>
        <taxon>Echinostomatoidea</taxon>
        <taxon>Echinostomatidae</taxon>
        <taxon>Echinostoma</taxon>
    </lineage>
</organism>
<dbReference type="OrthoDB" id="4062651at2759"/>
<dbReference type="Pfam" id="PF00017">
    <property type="entry name" value="SH2"/>
    <property type="match status" value="1"/>
</dbReference>
<reference evidence="3 4" key="2">
    <citation type="submission" date="2018-11" db="EMBL/GenBank/DDBJ databases">
        <authorList>
            <consortium name="Pathogen Informatics"/>
        </authorList>
    </citation>
    <scope>NUCLEOTIDE SEQUENCE [LARGE SCALE GENOMIC DNA]</scope>
    <source>
        <strain evidence="3 4">Egypt</strain>
    </source>
</reference>
<dbReference type="PROSITE" id="PS50001">
    <property type="entry name" value="SH2"/>
    <property type="match status" value="1"/>
</dbReference>
<dbReference type="EMBL" id="UZAN01042729">
    <property type="protein sequence ID" value="VDP76648.1"/>
    <property type="molecule type" value="Genomic_DNA"/>
</dbReference>
<keyword evidence="4" id="KW-1185">Reference proteome</keyword>
<dbReference type="WBParaSite" id="ECPE_0000584101-mRNA-1">
    <property type="protein sequence ID" value="ECPE_0000584101-mRNA-1"/>
    <property type="gene ID" value="ECPE_0000584101"/>
</dbReference>
<dbReference type="InterPro" id="IPR036860">
    <property type="entry name" value="SH2_dom_sf"/>
</dbReference>
<protein>
    <submittedName>
        <fullName evidence="5">SH2 domain-containing protein</fullName>
    </submittedName>
</protein>
<evidence type="ECO:0000313" key="5">
    <source>
        <dbReference type="WBParaSite" id="ECPE_0000584101-mRNA-1"/>
    </source>
</evidence>
<proteinExistence type="predicted"/>
<reference evidence="5" key="1">
    <citation type="submission" date="2016-06" db="UniProtKB">
        <authorList>
            <consortium name="WormBaseParasite"/>
        </authorList>
    </citation>
    <scope>IDENTIFICATION</scope>
</reference>
<feature type="domain" description="SH2" evidence="2">
    <location>
        <begin position="3"/>
        <end position="41"/>
    </location>
</feature>
<gene>
    <name evidence="3" type="ORF">ECPE_LOCUS5828</name>
</gene>
<dbReference type="InterPro" id="IPR000980">
    <property type="entry name" value="SH2"/>
</dbReference>
<evidence type="ECO:0000256" key="1">
    <source>
        <dbReference type="PROSITE-ProRule" id="PRU00191"/>
    </source>
</evidence>
<dbReference type="PRINTS" id="PR00401">
    <property type="entry name" value="SH2DOMAIN"/>
</dbReference>
<dbReference type="SUPFAM" id="SSF55550">
    <property type="entry name" value="SH2 domain"/>
    <property type="match status" value="1"/>
</dbReference>
<dbReference type="Proteomes" id="UP000272942">
    <property type="component" value="Unassembled WGS sequence"/>
</dbReference>
<keyword evidence="1" id="KW-0727">SH2 domain</keyword>
<name>A0A183AFU3_9TREM</name>
<sequence length="93" mass="10769">MRWYFRNISRKDSERLLLLKGNIRGTFLVRESETTDANRDYRSPVCTLVQQSPSSDRMTVALMTTVTKVTTFECSTESQKTFADYKDVFLAKS</sequence>
<dbReference type="Gene3D" id="3.30.505.10">
    <property type="entry name" value="SH2 domain"/>
    <property type="match status" value="1"/>
</dbReference>